<evidence type="ECO:0000256" key="1">
    <source>
        <dbReference type="SAM" id="Phobius"/>
    </source>
</evidence>
<feature type="transmembrane region" description="Helical" evidence="1">
    <location>
        <begin position="267"/>
        <end position="289"/>
    </location>
</feature>
<sequence length="294" mass="33701">MSNLSMFERIGSLIPPINYSALTLDDLEHPRLVAIYSIYWEVSLVVTTIFFAFMLYMIITKSSKEMHGYKWYLIHQLTWSYIFDVYLGLWKPVPLWPFYTAYSAGVFSDISDEYIPIQLLFLIINAIGMGFAVYISGMHRYMQASPFSRMYDIYSNPFYRMAIYISGLVLVLSVLCIPTLYFLPNQTILKASLAERYPVMKNLVKTHPSMIGYDPLLDNNASVTFVLILISVLLLVALSIVILHFNFLRILRKNKQRSSTYEMQVEVLEAVAAIVTAVVSIVEAVYKIAVLKSL</sequence>
<name>A0A7E4ZQ06_PANRE</name>
<evidence type="ECO:0000313" key="2">
    <source>
        <dbReference type="Proteomes" id="UP000492821"/>
    </source>
</evidence>
<organism evidence="2 3">
    <name type="scientific">Panagrellus redivivus</name>
    <name type="common">Microworm</name>
    <dbReference type="NCBI Taxonomy" id="6233"/>
    <lineage>
        <taxon>Eukaryota</taxon>
        <taxon>Metazoa</taxon>
        <taxon>Ecdysozoa</taxon>
        <taxon>Nematoda</taxon>
        <taxon>Chromadorea</taxon>
        <taxon>Rhabditida</taxon>
        <taxon>Tylenchina</taxon>
        <taxon>Panagrolaimomorpha</taxon>
        <taxon>Panagrolaimoidea</taxon>
        <taxon>Panagrolaimidae</taxon>
        <taxon>Panagrellus</taxon>
    </lineage>
</organism>
<reference evidence="3" key="2">
    <citation type="submission" date="2020-10" db="UniProtKB">
        <authorList>
            <consortium name="WormBaseParasite"/>
        </authorList>
    </citation>
    <scope>IDENTIFICATION</scope>
</reference>
<keyword evidence="1" id="KW-0812">Transmembrane</keyword>
<dbReference type="AlphaFoldDB" id="A0A7E4ZQ06"/>
<proteinExistence type="predicted"/>
<dbReference type="Pfam" id="PF10318">
    <property type="entry name" value="7TM_GPCR_Srh"/>
    <property type="match status" value="1"/>
</dbReference>
<feature type="transmembrane region" description="Helical" evidence="1">
    <location>
        <begin position="223"/>
        <end position="247"/>
    </location>
</feature>
<feature type="transmembrane region" description="Helical" evidence="1">
    <location>
        <begin position="115"/>
        <end position="137"/>
    </location>
</feature>
<feature type="transmembrane region" description="Helical" evidence="1">
    <location>
        <begin position="158"/>
        <end position="183"/>
    </location>
</feature>
<dbReference type="WBParaSite" id="Pan_g10546.t1">
    <property type="protein sequence ID" value="Pan_g10546.t1"/>
    <property type="gene ID" value="Pan_g10546"/>
</dbReference>
<dbReference type="Proteomes" id="UP000492821">
    <property type="component" value="Unassembled WGS sequence"/>
</dbReference>
<keyword evidence="1" id="KW-0472">Membrane</keyword>
<feature type="transmembrane region" description="Helical" evidence="1">
    <location>
        <begin position="71"/>
        <end position="89"/>
    </location>
</feature>
<accession>A0A7E4ZQ06</accession>
<dbReference type="InterPro" id="IPR019422">
    <property type="entry name" value="7TM_GPCR_serpentine_rcpt_Srh"/>
</dbReference>
<keyword evidence="2" id="KW-1185">Reference proteome</keyword>
<reference evidence="2" key="1">
    <citation type="journal article" date="2013" name="Genetics">
        <title>The draft genome and transcriptome of Panagrellus redivivus are shaped by the harsh demands of a free-living lifestyle.</title>
        <authorList>
            <person name="Srinivasan J."/>
            <person name="Dillman A.R."/>
            <person name="Macchietto M.G."/>
            <person name="Heikkinen L."/>
            <person name="Lakso M."/>
            <person name="Fracchia K.M."/>
            <person name="Antoshechkin I."/>
            <person name="Mortazavi A."/>
            <person name="Wong G."/>
            <person name="Sternberg P.W."/>
        </authorList>
    </citation>
    <scope>NUCLEOTIDE SEQUENCE [LARGE SCALE GENOMIC DNA]</scope>
    <source>
        <strain evidence="2">MT8872</strain>
    </source>
</reference>
<evidence type="ECO:0000313" key="3">
    <source>
        <dbReference type="WBParaSite" id="Pan_g10546.t1"/>
    </source>
</evidence>
<protein>
    <submittedName>
        <fullName evidence="3">Serpentine receptor class gamma</fullName>
    </submittedName>
</protein>
<keyword evidence="1" id="KW-1133">Transmembrane helix</keyword>
<feature type="transmembrane region" description="Helical" evidence="1">
    <location>
        <begin position="38"/>
        <end position="59"/>
    </location>
</feature>